<evidence type="ECO:0000313" key="16">
    <source>
        <dbReference type="RefSeq" id="XP_012673814.1"/>
    </source>
</evidence>
<evidence type="ECO:0000256" key="2">
    <source>
        <dbReference type="ARBA" id="ARBA00008335"/>
    </source>
</evidence>
<dbReference type="InterPro" id="IPR055415">
    <property type="entry name" value="LD_SV2"/>
</dbReference>
<evidence type="ECO:0000256" key="13">
    <source>
        <dbReference type="SAM" id="Phobius"/>
    </source>
</evidence>
<feature type="transmembrane region" description="Helical" evidence="13">
    <location>
        <begin position="569"/>
        <end position="590"/>
    </location>
</feature>
<dbReference type="PANTHER" id="PTHR23511">
    <property type="entry name" value="SYNAPTIC VESICLE GLYCOPROTEIN 2"/>
    <property type="match status" value="1"/>
</dbReference>
<evidence type="ECO:0000313" key="18">
    <source>
        <dbReference type="RefSeq" id="XP_031420452.1"/>
    </source>
</evidence>
<feature type="transmembrane region" description="Helical" evidence="13">
    <location>
        <begin position="540"/>
        <end position="562"/>
    </location>
</feature>
<proteinExistence type="inferred from homology"/>
<dbReference type="SUPFAM" id="SSF141571">
    <property type="entry name" value="Pentapeptide repeat-like"/>
    <property type="match status" value="1"/>
</dbReference>
<evidence type="ECO:0000256" key="7">
    <source>
        <dbReference type="ARBA" id="ARBA00022989"/>
    </source>
</evidence>
<feature type="region of interest" description="Disordered" evidence="12">
    <location>
        <begin position="1"/>
        <end position="52"/>
    </location>
</feature>
<keyword evidence="8" id="KW-0770">Synapse</keyword>
<dbReference type="RefSeq" id="XP_031420452.1">
    <property type="nucleotide sequence ID" value="XM_031564592.1"/>
</dbReference>
<organism evidence="15 16">
    <name type="scientific">Clupea harengus</name>
    <name type="common">Atlantic herring</name>
    <dbReference type="NCBI Taxonomy" id="7950"/>
    <lineage>
        <taxon>Eukaryota</taxon>
        <taxon>Metazoa</taxon>
        <taxon>Chordata</taxon>
        <taxon>Craniata</taxon>
        <taxon>Vertebrata</taxon>
        <taxon>Euteleostomi</taxon>
        <taxon>Actinopterygii</taxon>
        <taxon>Neopterygii</taxon>
        <taxon>Teleostei</taxon>
        <taxon>Clupei</taxon>
        <taxon>Clupeiformes</taxon>
        <taxon>Clupeoidei</taxon>
        <taxon>Clupeidae</taxon>
        <taxon>Clupea</taxon>
    </lineage>
</organism>
<feature type="transmembrane region" description="Helical" evidence="13">
    <location>
        <begin position="179"/>
        <end position="197"/>
    </location>
</feature>
<feature type="compositionally biased region" description="Polar residues" evidence="12">
    <location>
        <begin position="1"/>
        <end position="10"/>
    </location>
</feature>
<dbReference type="AlphaFoldDB" id="A0A6P3VKU1"/>
<dbReference type="Pfam" id="PF07690">
    <property type="entry name" value="MFS_1"/>
    <property type="match status" value="1"/>
</dbReference>
<evidence type="ECO:0000256" key="3">
    <source>
        <dbReference type="ARBA" id="ARBA00022448"/>
    </source>
</evidence>
<dbReference type="Gene3D" id="2.160.20.80">
    <property type="entry name" value="E3 ubiquitin-protein ligase SopA"/>
    <property type="match status" value="1"/>
</dbReference>
<feature type="transmembrane region" description="Helical" evidence="13">
    <location>
        <begin position="150"/>
        <end position="167"/>
    </location>
</feature>
<keyword evidence="4" id="KW-0597">Phosphoprotein</keyword>
<evidence type="ECO:0000259" key="14">
    <source>
        <dbReference type="PROSITE" id="PS50850"/>
    </source>
</evidence>
<dbReference type="GO" id="GO:0030672">
    <property type="term" value="C:synaptic vesicle membrane"/>
    <property type="evidence" value="ECO:0007669"/>
    <property type="project" value="UniProtKB-SubCell"/>
</dbReference>
<dbReference type="GeneID" id="105892130"/>
<dbReference type="InterPro" id="IPR022308">
    <property type="entry name" value="SV2"/>
</dbReference>
<feature type="transmembrane region" description="Helical" evidence="13">
    <location>
        <begin position="657"/>
        <end position="677"/>
    </location>
</feature>
<dbReference type="RefSeq" id="XP_012673814.1">
    <property type="nucleotide sequence ID" value="XM_012818360.3"/>
</dbReference>
<evidence type="ECO:0000256" key="11">
    <source>
        <dbReference type="ARBA" id="ARBA00023329"/>
    </source>
</evidence>
<evidence type="ECO:0000313" key="19">
    <source>
        <dbReference type="RefSeq" id="XP_031420453.1"/>
    </source>
</evidence>
<dbReference type="InterPro" id="IPR020846">
    <property type="entry name" value="MFS_dom"/>
</dbReference>
<dbReference type="SUPFAM" id="SSF103473">
    <property type="entry name" value="MFS general substrate transporter"/>
    <property type="match status" value="2"/>
</dbReference>
<accession>A0A6P3VKU1</accession>
<keyword evidence="7 13" id="KW-1133">Transmembrane helix</keyword>
<dbReference type="GO" id="GO:0006836">
    <property type="term" value="P:neurotransmitter transport"/>
    <property type="evidence" value="ECO:0007669"/>
    <property type="project" value="UniProtKB-KW"/>
</dbReference>
<evidence type="ECO:0000313" key="17">
    <source>
        <dbReference type="RefSeq" id="XP_031420451.1"/>
    </source>
</evidence>
<dbReference type="InterPro" id="IPR005828">
    <property type="entry name" value="MFS_sugar_transport-like"/>
</dbReference>
<feature type="transmembrane region" description="Helical" evidence="13">
    <location>
        <begin position="280"/>
        <end position="299"/>
    </location>
</feature>
<gene>
    <name evidence="16 17 18 19" type="primary">sv2bb</name>
</gene>
<dbReference type="Pfam" id="PF23894">
    <property type="entry name" value="LD_SV2"/>
    <property type="match status" value="1"/>
</dbReference>
<dbReference type="RefSeq" id="XP_031420451.1">
    <property type="nucleotide sequence ID" value="XM_031564591.2"/>
</dbReference>
<dbReference type="GO" id="GO:0043005">
    <property type="term" value="C:neuron projection"/>
    <property type="evidence" value="ECO:0007669"/>
    <property type="project" value="TreeGrafter"/>
</dbReference>
<evidence type="ECO:0000256" key="8">
    <source>
        <dbReference type="ARBA" id="ARBA00023018"/>
    </source>
</evidence>
<protein>
    <submittedName>
        <fullName evidence="16 17">Synaptic vesicle glycoprotein 2B</fullName>
    </submittedName>
</protein>
<feature type="domain" description="Major facilitator superfamily (MFS) profile" evidence="14">
    <location>
        <begin position="113"/>
        <end position="681"/>
    </location>
</feature>
<name>A0A6P3VKU1_CLUHA</name>
<keyword evidence="5 13" id="KW-0812">Transmembrane</keyword>
<dbReference type="PROSITE" id="PS50850">
    <property type="entry name" value="MFS"/>
    <property type="match status" value="1"/>
</dbReference>
<dbReference type="InterPro" id="IPR036259">
    <property type="entry name" value="MFS_trans_sf"/>
</dbReference>
<dbReference type="PROSITE" id="PS00217">
    <property type="entry name" value="SUGAR_TRANSPORT_2"/>
    <property type="match status" value="1"/>
</dbReference>
<dbReference type="Proteomes" id="UP000515152">
    <property type="component" value="Chromosome 3"/>
</dbReference>
<comment type="subcellular location">
    <subcellularLocation>
        <location evidence="1">Cytoplasmic vesicle</location>
        <location evidence="1">Secretory vesicle</location>
        <location evidence="1">Synaptic vesicle membrane</location>
        <topology evidence="1">Multi-pass membrane protein</topology>
    </subcellularLocation>
</comment>
<keyword evidence="3" id="KW-0813">Transport</keyword>
<evidence type="ECO:0000256" key="6">
    <source>
        <dbReference type="ARBA" id="ARBA00022775"/>
    </source>
</evidence>
<keyword evidence="15" id="KW-1185">Reference proteome</keyword>
<dbReference type="InterPro" id="IPR005829">
    <property type="entry name" value="Sugar_transporter_CS"/>
</dbReference>
<evidence type="ECO:0000256" key="4">
    <source>
        <dbReference type="ARBA" id="ARBA00022553"/>
    </source>
</evidence>
<keyword evidence="9 13" id="KW-0472">Membrane</keyword>
<evidence type="ECO:0000256" key="1">
    <source>
        <dbReference type="ARBA" id="ARBA00004644"/>
    </source>
</evidence>
<keyword evidence="10" id="KW-0325">Glycoprotein</keyword>
<feature type="transmembrane region" description="Helical" evidence="13">
    <location>
        <begin position="394"/>
        <end position="414"/>
    </location>
</feature>
<evidence type="ECO:0000256" key="5">
    <source>
        <dbReference type="ARBA" id="ARBA00022692"/>
    </source>
</evidence>
<sequence length="686" mass="77180">MADPYQNNVYHQGDGEGYQTYGEGGQDGYAYQGEYPQEEDAASDATEGHDEEDQMYEGEYQGIPHPDEVKAARRAARARARATADAVSEQEELAEQYEDIMEDCAHGRFQWTLFIVLGLALMGDGVECFVVGFVLPSAEKDMCLSNSEKGMLGLIVFLGMMFGAFIWGGLADKVGRRKCLIVALAIHCVFAFLSSFAQGYGFFLFFRLFSGFGIGGSVPIVYSYFSEFLQMDKRGEHLSWLCMFWMMGGIYASFAAWGIIPRYGWGFSMGTEFSFHSWRVFVLVCALPAITSLIGLTFMPESPRFLLESGKHDEAWMILKQVHDTNWRAKGEPERVFTVSQIKTPKTQEDEFIEIQSATGTAFQRWGVRTLTLTKLVLKNVASLVSSELRLSTLMMAIIWFTMAFSYYGLSVWFPDMIKHLQNEEYESKQKVFVGKKVENFHFNFSLENQVHRDGEYIRDKFINIELKSVKFEDSLFEDCTFEDIRSSDTLFENCTIRNTLFYNTDLWEEKFVDCRMENSTFEHNKKGCHLNFEEENDVLIYLVSFLGSLAVLPGNIISALFMDKIGRIKLIGGSMLVSAGCTFFLFLSFSQAAIIAWQCLFCGVSVAAWNGIEVVTVELYPTSKRATAFGVLNALCKLAAILGSSIFASFVGVTKIVPILLSFAALVCGGVVALKLPETREKILL</sequence>
<feature type="transmembrane region" description="Helical" evidence="13">
    <location>
        <begin position="203"/>
        <end position="225"/>
    </location>
</feature>
<dbReference type="NCBIfam" id="TIGR01299">
    <property type="entry name" value="synapt_SV2"/>
    <property type="match status" value="1"/>
</dbReference>
<feature type="transmembrane region" description="Helical" evidence="13">
    <location>
        <begin position="111"/>
        <end position="138"/>
    </location>
</feature>
<evidence type="ECO:0000256" key="9">
    <source>
        <dbReference type="ARBA" id="ARBA00023136"/>
    </source>
</evidence>
<feature type="transmembrane region" description="Helical" evidence="13">
    <location>
        <begin position="237"/>
        <end position="260"/>
    </location>
</feature>
<comment type="similarity">
    <text evidence="2">Belongs to the major facilitator superfamily.</text>
</comment>
<reference evidence="16 17" key="1">
    <citation type="submission" date="2025-04" db="UniProtKB">
        <authorList>
            <consortium name="RefSeq"/>
        </authorList>
    </citation>
    <scope>IDENTIFICATION</scope>
</reference>
<dbReference type="FunFam" id="1.20.1250.20:FF:000009">
    <property type="entry name" value="Synaptic vesicle glycoprotein 2A"/>
    <property type="match status" value="1"/>
</dbReference>
<dbReference type="GO" id="GO:0022857">
    <property type="term" value="F:transmembrane transporter activity"/>
    <property type="evidence" value="ECO:0007669"/>
    <property type="project" value="InterPro"/>
</dbReference>
<evidence type="ECO:0000313" key="15">
    <source>
        <dbReference type="Proteomes" id="UP000515152"/>
    </source>
</evidence>
<dbReference type="PANTHER" id="PTHR23511:SF2">
    <property type="entry name" value="SYNAPTIC VESICLE GLYCOPROTEIN 2B"/>
    <property type="match status" value="1"/>
</dbReference>
<dbReference type="FunFam" id="1.20.1250.20:FF:000014">
    <property type="entry name" value="synaptic vesicle glycoprotein 2A"/>
    <property type="match status" value="1"/>
</dbReference>
<evidence type="ECO:0000256" key="12">
    <source>
        <dbReference type="SAM" id="MobiDB-lite"/>
    </source>
</evidence>
<dbReference type="Pfam" id="PF00083">
    <property type="entry name" value="Sugar_tr"/>
    <property type="match status" value="1"/>
</dbReference>
<dbReference type="GO" id="GO:0007268">
    <property type="term" value="P:chemical synaptic transmission"/>
    <property type="evidence" value="ECO:0007669"/>
    <property type="project" value="InterPro"/>
</dbReference>
<feature type="transmembrane region" description="Helical" evidence="13">
    <location>
        <begin position="596"/>
        <end position="618"/>
    </location>
</feature>
<dbReference type="Gene3D" id="1.20.1250.20">
    <property type="entry name" value="MFS general substrate transporter like domains"/>
    <property type="match status" value="2"/>
</dbReference>
<dbReference type="CTD" id="100006427"/>
<feature type="transmembrane region" description="Helical" evidence="13">
    <location>
        <begin position="630"/>
        <end position="651"/>
    </location>
</feature>
<dbReference type="InterPro" id="IPR011701">
    <property type="entry name" value="MFS"/>
</dbReference>
<dbReference type="RefSeq" id="XP_031420453.1">
    <property type="nucleotide sequence ID" value="XM_031564593.1"/>
</dbReference>
<dbReference type="FunFam" id="2.160.20.80:FF:000001">
    <property type="entry name" value="Synaptic vesicle glycoprotein 2A"/>
    <property type="match status" value="1"/>
</dbReference>
<keyword evidence="11" id="KW-0968">Cytoplasmic vesicle</keyword>
<keyword evidence="6" id="KW-0532">Neurotransmitter transport</keyword>
<evidence type="ECO:0000256" key="10">
    <source>
        <dbReference type="ARBA" id="ARBA00023180"/>
    </source>
</evidence>
<dbReference type="KEGG" id="char:105892130"/>